<keyword evidence="1" id="KW-0175">Coiled coil</keyword>
<dbReference type="EMBL" id="LSDC01000100">
    <property type="protein sequence ID" value="KXB58294.1"/>
    <property type="molecule type" value="Genomic_DNA"/>
</dbReference>
<evidence type="ECO:0000313" key="4">
    <source>
        <dbReference type="Proteomes" id="UP000070355"/>
    </source>
</evidence>
<name>A0A133ZS67_9BACL</name>
<feature type="coiled-coil region" evidence="1">
    <location>
        <begin position="72"/>
        <end position="120"/>
    </location>
</feature>
<dbReference type="Gene3D" id="3.40.50.300">
    <property type="entry name" value="P-loop containing nucleotide triphosphate hydrolases"/>
    <property type="match status" value="1"/>
</dbReference>
<dbReference type="AlphaFoldDB" id="A0A133ZS67"/>
<dbReference type="PATRIC" id="fig|1379.3.peg.1462"/>
<dbReference type="InterPro" id="IPR026866">
    <property type="entry name" value="CR006_AAA"/>
</dbReference>
<organism evidence="3 4">
    <name type="scientific">Gemella haemolysans</name>
    <dbReference type="NCBI Taxonomy" id="1379"/>
    <lineage>
        <taxon>Bacteria</taxon>
        <taxon>Bacillati</taxon>
        <taxon>Bacillota</taxon>
        <taxon>Bacilli</taxon>
        <taxon>Bacillales</taxon>
        <taxon>Gemellaceae</taxon>
        <taxon>Gemella</taxon>
    </lineage>
</organism>
<feature type="domain" description="Protein CR006 P-loop" evidence="2">
    <location>
        <begin position="2"/>
        <end position="382"/>
    </location>
</feature>
<evidence type="ECO:0000256" key="1">
    <source>
        <dbReference type="SAM" id="Coils"/>
    </source>
</evidence>
<dbReference type="Pfam" id="PF13166">
    <property type="entry name" value="AAA_13"/>
    <property type="match status" value="1"/>
</dbReference>
<dbReference type="STRING" id="1379.HMPREF3186_01476"/>
<dbReference type="InterPro" id="IPR027417">
    <property type="entry name" value="P-loop_NTPase"/>
</dbReference>
<accession>A0A133ZS67</accession>
<protein>
    <recommendedName>
        <fullName evidence="2">Protein CR006 P-loop domain-containing protein</fullName>
    </recommendedName>
</protein>
<evidence type="ECO:0000259" key="2">
    <source>
        <dbReference type="Pfam" id="PF13166"/>
    </source>
</evidence>
<gene>
    <name evidence="3" type="ORF">HMPREF3186_01476</name>
</gene>
<evidence type="ECO:0000313" key="3">
    <source>
        <dbReference type="EMBL" id="KXB58294.1"/>
    </source>
</evidence>
<proteinExistence type="predicted"/>
<dbReference type="SUPFAM" id="SSF52540">
    <property type="entry name" value="P-loop containing nucleoside triphosphate hydrolases"/>
    <property type="match status" value="1"/>
</dbReference>
<sequence length="400" mass="47978">MLKERLEKKLTQLFSNSEKISIKIPDSIEYIVEEYNKIAILNNNEDVSRIKNFSKDILRFDYIYYFKTQYDLENKYNELGNIEQEITDTKNKMALINDEINNYKMDIESLKKEINTELSKTRSEEKLANNINKKLRNYVSFELEHIGKNKNLNQGYYRIRNKAPFSEKYREIDTLSKGEKNIIGFLYFIEKLNEYREIDLDKIIIFDDPMDSNDDTMQYIIITEIQELMKIIDKSKENSKLIIMTHNAHFYINIKYNRLYQDGIDRYGKEKLCDRFIRLEKIEQKVVKKTLNSEGEDFSTNYELLWKELRFLFDNNKPNLMLNSIRRIIETFTKFNRTNNFFGENREAQKLFNVNSHSIDDLEAELNGKNKEDIIKLMKDCFINNNAETHFKTCWKASKK</sequence>
<reference evidence="4" key="1">
    <citation type="submission" date="2016-01" db="EMBL/GenBank/DDBJ databases">
        <authorList>
            <person name="Mitreva M."/>
            <person name="Pepin K.H."/>
            <person name="Mihindukulasuriya K.A."/>
            <person name="Fulton R."/>
            <person name="Fronick C."/>
            <person name="O'Laughlin M."/>
            <person name="Miner T."/>
            <person name="Herter B."/>
            <person name="Rosa B.A."/>
            <person name="Cordes M."/>
            <person name="Tomlinson C."/>
            <person name="Wollam A."/>
            <person name="Palsikar V.B."/>
            <person name="Mardis E.R."/>
            <person name="Wilson R.K."/>
        </authorList>
    </citation>
    <scope>NUCLEOTIDE SEQUENCE [LARGE SCALE GENOMIC DNA]</scope>
    <source>
        <strain evidence="4">DNF01167</strain>
    </source>
</reference>
<dbReference type="Proteomes" id="UP000070355">
    <property type="component" value="Unassembled WGS sequence"/>
</dbReference>
<comment type="caution">
    <text evidence="3">The sequence shown here is derived from an EMBL/GenBank/DDBJ whole genome shotgun (WGS) entry which is preliminary data.</text>
</comment>